<keyword evidence="3" id="KW-1185">Reference proteome</keyword>
<dbReference type="Proteomes" id="UP000236161">
    <property type="component" value="Unassembled WGS sequence"/>
</dbReference>
<reference evidence="2 3" key="1">
    <citation type="journal article" date="2017" name="Nature">
        <title>The Apostasia genome and the evolution of orchids.</title>
        <authorList>
            <person name="Zhang G.Q."/>
            <person name="Liu K.W."/>
            <person name="Li Z."/>
            <person name="Lohaus R."/>
            <person name="Hsiao Y.Y."/>
            <person name="Niu S.C."/>
            <person name="Wang J.Y."/>
            <person name="Lin Y.C."/>
            <person name="Xu Q."/>
            <person name="Chen L.J."/>
            <person name="Yoshida K."/>
            <person name="Fujiwara S."/>
            <person name="Wang Z.W."/>
            <person name="Zhang Y.Q."/>
            <person name="Mitsuda N."/>
            <person name="Wang M."/>
            <person name="Liu G.H."/>
            <person name="Pecoraro L."/>
            <person name="Huang H.X."/>
            <person name="Xiao X.J."/>
            <person name="Lin M."/>
            <person name="Wu X.Y."/>
            <person name="Wu W.L."/>
            <person name="Chen Y.Y."/>
            <person name="Chang S.B."/>
            <person name="Sakamoto S."/>
            <person name="Ohme-Takagi M."/>
            <person name="Yagi M."/>
            <person name="Zeng S.J."/>
            <person name="Shen C.Y."/>
            <person name="Yeh C.M."/>
            <person name="Luo Y.B."/>
            <person name="Tsai W.C."/>
            <person name="Van de Peer Y."/>
            <person name="Liu Z.J."/>
        </authorList>
    </citation>
    <scope>NUCLEOTIDE SEQUENCE [LARGE SCALE GENOMIC DNA]</scope>
    <source>
        <strain evidence="3">cv. Shenzhen</strain>
        <tissue evidence="2">Stem</tissue>
    </source>
</reference>
<name>A0A2I0AS70_9ASPA</name>
<dbReference type="InterPro" id="IPR008480">
    <property type="entry name" value="DUF761_pln"/>
</dbReference>
<dbReference type="STRING" id="1088818.A0A2I0AS70"/>
<dbReference type="EMBL" id="KZ451953">
    <property type="protein sequence ID" value="PKA58382.1"/>
    <property type="molecule type" value="Genomic_DNA"/>
</dbReference>
<dbReference type="PANTHER" id="PTHR33265">
    <property type="entry name" value="AVR9/CF-9 RAPIDLY ELICITED PROTEIN-RELATED"/>
    <property type="match status" value="1"/>
</dbReference>
<protein>
    <submittedName>
        <fullName evidence="2">Uncharacterized protein</fullName>
    </submittedName>
</protein>
<dbReference type="Pfam" id="PF05553">
    <property type="entry name" value="DUF761"/>
    <property type="match status" value="1"/>
</dbReference>
<dbReference type="PANTHER" id="PTHR33265:SF5">
    <property type="entry name" value="COTTON FIBER PROTEIN"/>
    <property type="match status" value="1"/>
</dbReference>
<evidence type="ECO:0000313" key="2">
    <source>
        <dbReference type="EMBL" id="PKA58382.1"/>
    </source>
</evidence>
<dbReference type="OrthoDB" id="1929803at2759"/>
<sequence length="165" mass="18727">MAGRRASSVARRAWRLLRLAVHWARKPGGTSKHRLLLNPLVLPCNAIKSPRRRGSCRVHYSERQFSFNETPDSRFKTHRRTASLSRLLPCLAPDVDFDGVGGEEDDEDVKFLESGEGEDDGAGWDSEFSSRSSLSSSSPEIDLRAERFIEKFYEQMRLPRGMTSQ</sequence>
<feature type="compositionally biased region" description="Low complexity" evidence="1">
    <location>
        <begin position="126"/>
        <end position="138"/>
    </location>
</feature>
<accession>A0A2I0AS70</accession>
<dbReference type="AlphaFoldDB" id="A0A2I0AS70"/>
<gene>
    <name evidence="2" type="ORF">AXF42_Ash013888</name>
</gene>
<evidence type="ECO:0000313" key="3">
    <source>
        <dbReference type="Proteomes" id="UP000236161"/>
    </source>
</evidence>
<feature type="compositionally biased region" description="Acidic residues" evidence="1">
    <location>
        <begin position="98"/>
        <end position="108"/>
    </location>
</feature>
<organism evidence="2 3">
    <name type="scientific">Apostasia shenzhenica</name>
    <dbReference type="NCBI Taxonomy" id="1088818"/>
    <lineage>
        <taxon>Eukaryota</taxon>
        <taxon>Viridiplantae</taxon>
        <taxon>Streptophyta</taxon>
        <taxon>Embryophyta</taxon>
        <taxon>Tracheophyta</taxon>
        <taxon>Spermatophyta</taxon>
        <taxon>Magnoliopsida</taxon>
        <taxon>Liliopsida</taxon>
        <taxon>Asparagales</taxon>
        <taxon>Orchidaceae</taxon>
        <taxon>Apostasioideae</taxon>
        <taxon>Apostasia</taxon>
    </lineage>
</organism>
<evidence type="ECO:0000256" key="1">
    <source>
        <dbReference type="SAM" id="MobiDB-lite"/>
    </source>
</evidence>
<proteinExistence type="predicted"/>
<feature type="region of interest" description="Disordered" evidence="1">
    <location>
        <begin position="98"/>
        <end position="140"/>
    </location>
</feature>